<sequence>MWHARDHPVRSSVRHSQYTCKSKYDISHRRSLFRHCVCRMARQLQTLAVLSLVVLLTTLPHAVAQTLRTSAPPTEYWEPIQRPGVAFIRRNNYSSIAKEGRSLAVGSDLVTSMPTSAPQPCIAGSITGNICIGPEGGYCCSAGFTCCDDGGPNKCCPVVPITKPVPAGFPGCPDASPKLCYTLDAQEVFCCKQGEACGGNVCIPPAPQEPCPASNPKQCFLTTGRGAYCCATGETCCNNQCCTTRKARSPCPFNKPIICQNFVKGSQFCCGTGQKCCDNQCCTYDYLQNVIQQDPGTPSDEETPADAPADAPVQFFPVSADAGAPAPALAAAGPSP</sequence>
<keyword evidence="3" id="KW-1185">Reference proteome</keyword>
<gene>
    <name evidence="2" type="ORF">KFL_000470120</name>
</gene>
<evidence type="ECO:0000313" key="2">
    <source>
        <dbReference type="EMBL" id="GAQ80138.1"/>
    </source>
</evidence>
<feature type="region of interest" description="Disordered" evidence="1">
    <location>
        <begin position="293"/>
        <end position="312"/>
    </location>
</feature>
<name>A0A1Y1HWC1_KLENI</name>
<accession>A0A1Y1HWC1</accession>
<protein>
    <submittedName>
        <fullName evidence="2">Uncharacterized protein</fullName>
    </submittedName>
</protein>
<reference evidence="2 3" key="1">
    <citation type="journal article" date="2014" name="Nat. Commun.">
        <title>Klebsormidium flaccidum genome reveals primary factors for plant terrestrial adaptation.</title>
        <authorList>
            <person name="Hori K."/>
            <person name="Maruyama F."/>
            <person name="Fujisawa T."/>
            <person name="Togashi T."/>
            <person name="Yamamoto N."/>
            <person name="Seo M."/>
            <person name="Sato S."/>
            <person name="Yamada T."/>
            <person name="Mori H."/>
            <person name="Tajima N."/>
            <person name="Moriyama T."/>
            <person name="Ikeuchi M."/>
            <person name="Watanabe M."/>
            <person name="Wada H."/>
            <person name="Kobayashi K."/>
            <person name="Saito M."/>
            <person name="Masuda T."/>
            <person name="Sasaki-Sekimoto Y."/>
            <person name="Mashiguchi K."/>
            <person name="Awai K."/>
            <person name="Shimojima M."/>
            <person name="Masuda S."/>
            <person name="Iwai M."/>
            <person name="Nobusawa T."/>
            <person name="Narise T."/>
            <person name="Kondo S."/>
            <person name="Saito H."/>
            <person name="Sato R."/>
            <person name="Murakawa M."/>
            <person name="Ihara Y."/>
            <person name="Oshima-Yamada Y."/>
            <person name="Ohtaka K."/>
            <person name="Satoh M."/>
            <person name="Sonobe K."/>
            <person name="Ishii M."/>
            <person name="Ohtani R."/>
            <person name="Kanamori-Sato M."/>
            <person name="Honoki R."/>
            <person name="Miyazaki D."/>
            <person name="Mochizuki H."/>
            <person name="Umetsu J."/>
            <person name="Higashi K."/>
            <person name="Shibata D."/>
            <person name="Kamiya Y."/>
            <person name="Sato N."/>
            <person name="Nakamura Y."/>
            <person name="Tabata S."/>
            <person name="Ida S."/>
            <person name="Kurokawa K."/>
            <person name="Ohta H."/>
        </authorList>
    </citation>
    <scope>NUCLEOTIDE SEQUENCE [LARGE SCALE GENOMIC DNA]</scope>
    <source>
        <strain evidence="2 3">NIES-2285</strain>
    </source>
</reference>
<dbReference type="EMBL" id="DF236996">
    <property type="protein sequence ID" value="GAQ80138.1"/>
    <property type="molecule type" value="Genomic_DNA"/>
</dbReference>
<dbReference type="Proteomes" id="UP000054558">
    <property type="component" value="Unassembled WGS sequence"/>
</dbReference>
<proteinExistence type="predicted"/>
<organism evidence="2 3">
    <name type="scientific">Klebsormidium nitens</name>
    <name type="common">Green alga</name>
    <name type="synonym">Ulothrix nitens</name>
    <dbReference type="NCBI Taxonomy" id="105231"/>
    <lineage>
        <taxon>Eukaryota</taxon>
        <taxon>Viridiplantae</taxon>
        <taxon>Streptophyta</taxon>
        <taxon>Klebsormidiophyceae</taxon>
        <taxon>Klebsormidiales</taxon>
        <taxon>Klebsormidiaceae</taxon>
        <taxon>Klebsormidium</taxon>
    </lineage>
</organism>
<evidence type="ECO:0000313" key="3">
    <source>
        <dbReference type="Proteomes" id="UP000054558"/>
    </source>
</evidence>
<evidence type="ECO:0000256" key="1">
    <source>
        <dbReference type="SAM" id="MobiDB-lite"/>
    </source>
</evidence>
<dbReference type="AlphaFoldDB" id="A0A1Y1HWC1"/>